<dbReference type="GO" id="GO:0006508">
    <property type="term" value="P:proteolysis"/>
    <property type="evidence" value="ECO:0007669"/>
    <property type="project" value="UniProtKB-KW"/>
</dbReference>
<evidence type="ECO:0000259" key="7">
    <source>
        <dbReference type="SMART" id="SM00645"/>
    </source>
</evidence>
<gene>
    <name evidence="9" type="primary">sil1</name>
    <name evidence="10" type="synonym">silica a3</name>
</gene>
<evidence type="ECO:0000313" key="10">
    <source>
        <dbReference type="EMBL" id="CAQ54051.1"/>
    </source>
</evidence>
<dbReference type="InterPro" id="IPR025661">
    <property type="entry name" value="Pept_asp_AS"/>
</dbReference>
<evidence type="ECO:0000256" key="5">
    <source>
        <dbReference type="ARBA" id="ARBA00023157"/>
    </source>
</evidence>
<evidence type="ECO:0000313" key="9">
    <source>
        <dbReference type="EMBL" id="CAQ03432.1"/>
    </source>
</evidence>
<name>D3DEQ1_SPOLA</name>
<dbReference type="SMART" id="SM00848">
    <property type="entry name" value="Inhibitor_I29"/>
    <property type="match status" value="1"/>
</dbReference>
<evidence type="ECO:0000256" key="2">
    <source>
        <dbReference type="ARBA" id="ARBA00022670"/>
    </source>
</evidence>
<dbReference type="InterPro" id="IPR039417">
    <property type="entry name" value="Peptidase_C1A_papain-like"/>
</dbReference>
<dbReference type="PROSITE" id="PS00639">
    <property type="entry name" value="THIOL_PROTEASE_HIS"/>
    <property type="match status" value="1"/>
</dbReference>
<feature type="chain" id="PRO_5007361098" evidence="6">
    <location>
        <begin position="17"/>
        <end position="327"/>
    </location>
</feature>
<dbReference type="SUPFAM" id="SSF54001">
    <property type="entry name" value="Cysteine proteinases"/>
    <property type="match status" value="1"/>
</dbReference>
<evidence type="ECO:0000256" key="1">
    <source>
        <dbReference type="ARBA" id="ARBA00008455"/>
    </source>
</evidence>
<dbReference type="Gene3D" id="3.90.70.10">
    <property type="entry name" value="Cysteine proteinases"/>
    <property type="match status" value="1"/>
</dbReference>
<comment type="similarity">
    <text evidence="1">Belongs to the peptidase C1 family.</text>
</comment>
<proteinExistence type="evidence at transcript level"/>
<dbReference type="Pfam" id="PF00112">
    <property type="entry name" value="Peptidase_C1"/>
    <property type="match status" value="1"/>
</dbReference>
<evidence type="ECO:0000259" key="8">
    <source>
        <dbReference type="SMART" id="SM00848"/>
    </source>
</evidence>
<dbReference type="InterPro" id="IPR013128">
    <property type="entry name" value="Peptidase_C1A"/>
</dbReference>
<dbReference type="InterPro" id="IPR013201">
    <property type="entry name" value="Prot_inhib_I29"/>
</dbReference>
<dbReference type="InterPro" id="IPR025660">
    <property type="entry name" value="Pept_his_AS"/>
</dbReference>
<dbReference type="EMBL" id="AM941429">
    <property type="protein sequence ID" value="CAQ03432.1"/>
    <property type="molecule type" value="mRNA"/>
</dbReference>
<protein>
    <submittedName>
        <fullName evidence="9">Silcatein 1</fullName>
    </submittedName>
    <submittedName>
        <fullName evidence="10">Silicatein alpha 3</fullName>
    </submittedName>
</protein>
<dbReference type="SMART" id="SM00645">
    <property type="entry name" value="Pept_C1"/>
    <property type="match status" value="1"/>
</dbReference>
<keyword evidence="6" id="KW-0732">Signal</keyword>
<dbReference type="CDD" id="cd02248">
    <property type="entry name" value="Peptidase_C1A"/>
    <property type="match status" value="1"/>
</dbReference>
<keyword evidence="3" id="KW-0378">Hydrolase</keyword>
<evidence type="ECO:0000256" key="4">
    <source>
        <dbReference type="ARBA" id="ARBA00022807"/>
    </source>
</evidence>
<evidence type="ECO:0000256" key="3">
    <source>
        <dbReference type="ARBA" id="ARBA00022801"/>
    </source>
</evidence>
<feature type="domain" description="Cathepsin propeptide inhibitor" evidence="8">
    <location>
        <begin position="27"/>
        <end position="85"/>
    </location>
</feature>
<dbReference type="GO" id="GO:0008234">
    <property type="term" value="F:cysteine-type peptidase activity"/>
    <property type="evidence" value="ECO:0007669"/>
    <property type="project" value="UniProtKB-KW"/>
</dbReference>
<sequence length="327" mass="35399">MLLVLLFLGLLEIASAIPERYEQVQEWSMWKGHHQKSYDTELLEMERHAIWLANKKYIDHHNANANLFGYTLAMNGFGDMTSAEFAESFLTHKHVQRLGLQAFEAPKGVSYADSMDWRTKGVVTSVKTQSQCGSSYAFAAVGALEGASALATDKLVALSEQNIIDCSVPYGNHGCSGGDTYTAFKYVVDNGGIDTESSYPYKGKQSSCQYNSKNAGATATGVVKIASGSESDLMSAVASGGPVAVAVDASVNSFMFYQSGVFDSSTCSNTKLNHAMLVTGYGSVNGKDYWLVKNSWGTSWGESGYIRMVRNKYNQCGIASDALIPML</sequence>
<reference evidence="9" key="1">
    <citation type="submission" date="2008-02" db="EMBL/GenBank/DDBJ databases">
        <title>Silcateins in freshwater sponges.</title>
        <authorList>
            <person name="Mueller W.E.G."/>
            <person name="Kaluzhnaya O.V."/>
        </authorList>
    </citation>
    <scope>NUCLEOTIDE SEQUENCE</scope>
</reference>
<dbReference type="InterPro" id="IPR000668">
    <property type="entry name" value="Peptidase_C1A_C"/>
</dbReference>
<keyword evidence="4" id="KW-0788">Thiol protease</keyword>
<reference evidence="10" key="2">
    <citation type="submission" date="2008-05" db="EMBL/GenBank/DDBJ databases">
        <title>Towards a molecular systematics of the Lake Baikal and Lake Tuva sponges.</title>
        <authorList>
            <person name="Wrede P."/>
            <person name="Mueller W.E.G."/>
        </authorList>
    </citation>
    <scope>NUCLEOTIDE SEQUENCE</scope>
    <source>
        <tissue evidence="10">Sponge</tissue>
    </source>
</reference>
<dbReference type="EMBL" id="FM160563">
    <property type="protein sequence ID" value="CAQ54051.1"/>
    <property type="molecule type" value="mRNA"/>
</dbReference>
<organism evidence="9">
    <name type="scientific">Spongilla lacustris</name>
    <name type="common">Freshwater sponge</name>
    <name type="synonym">Spongia lacustris</name>
    <dbReference type="NCBI Taxonomy" id="6055"/>
    <lineage>
        <taxon>Eukaryota</taxon>
        <taxon>Metazoa</taxon>
        <taxon>Porifera</taxon>
        <taxon>Demospongiae</taxon>
        <taxon>Heteroscleromorpha</taxon>
        <taxon>Spongillida</taxon>
        <taxon>Spongillidae</taxon>
        <taxon>Spongilla</taxon>
    </lineage>
</organism>
<feature type="signal peptide" evidence="6">
    <location>
        <begin position="1"/>
        <end position="16"/>
    </location>
</feature>
<dbReference type="PANTHER" id="PTHR12411">
    <property type="entry name" value="CYSTEINE PROTEASE FAMILY C1-RELATED"/>
    <property type="match status" value="1"/>
</dbReference>
<dbReference type="PRINTS" id="PR00705">
    <property type="entry name" value="PAPAIN"/>
</dbReference>
<accession>D3DEQ1</accession>
<dbReference type="Pfam" id="PF08246">
    <property type="entry name" value="Inhibitor_I29"/>
    <property type="match status" value="1"/>
</dbReference>
<evidence type="ECO:0000256" key="6">
    <source>
        <dbReference type="SAM" id="SignalP"/>
    </source>
</evidence>
<dbReference type="InterPro" id="IPR038765">
    <property type="entry name" value="Papain-like_cys_pep_sf"/>
</dbReference>
<feature type="domain" description="Peptidase C1A papain C-terminal" evidence="7">
    <location>
        <begin position="111"/>
        <end position="326"/>
    </location>
</feature>
<keyword evidence="2" id="KW-0645">Protease</keyword>
<dbReference type="AlphaFoldDB" id="D3DEQ1"/>
<dbReference type="PROSITE" id="PS00640">
    <property type="entry name" value="THIOL_PROTEASE_ASN"/>
    <property type="match status" value="1"/>
</dbReference>
<keyword evidence="5" id="KW-1015">Disulfide bond</keyword>
<dbReference type="FunFam" id="3.90.70.10:FF:000006">
    <property type="entry name" value="Cathepsin S"/>
    <property type="match status" value="1"/>
</dbReference>